<evidence type="ECO:0000256" key="4">
    <source>
        <dbReference type="ARBA" id="ARBA00035335"/>
    </source>
</evidence>
<dbReference type="EMBL" id="JASSZA010000005">
    <property type="protein sequence ID" value="KAK2112278.1"/>
    <property type="molecule type" value="Genomic_DNA"/>
</dbReference>
<evidence type="ECO:0000256" key="1">
    <source>
        <dbReference type="ARBA" id="ARBA00008431"/>
    </source>
</evidence>
<comment type="caution">
    <text evidence="5">The sequence shown here is derived from an EMBL/GenBank/DDBJ whole genome shotgun (WGS) entry which is preliminary data.</text>
</comment>
<gene>
    <name evidence="5" type="primary">RPL32_11</name>
    <name evidence="5" type="ORF">P7K49_012025</name>
</gene>
<dbReference type="Proteomes" id="UP001266305">
    <property type="component" value="Unassembled WGS sequence"/>
</dbReference>
<evidence type="ECO:0000256" key="3">
    <source>
        <dbReference type="ARBA" id="ARBA00023274"/>
    </source>
</evidence>
<accession>A0ABQ9VSB8</accession>
<dbReference type="CDD" id="cd00513">
    <property type="entry name" value="Ribosomal_L32_L32e"/>
    <property type="match status" value="1"/>
</dbReference>
<dbReference type="InterPro" id="IPR001515">
    <property type="entry name" value="Ribosomal_eL32"/>
</dbReference>
<comment type="similarity">
    <text evidence="1">Belongs to the eukaryotic ribosomal protein eL32 family.</text>
</comment>
<dbReference type="SMART" id="SM01393">
    <property type="entry name" value="Ribosomal_L32e"/>
    <property type="match status" value="1"/>
</dbReference>
<dbReference type="PANTHER" id="PTHR23413">
    <property type="entry name" value="60S RIBOSOMAL PROTEIN L32 AND DNA-DIRECTED RNA POLYMERASE II, SUBUNIT N"/>
    <property type="match status" value="1"/>
</dbReference>
<keyword evidence="2 5" id="KW-0689">Ribosomal protein</keyword>
<dbReference type="SUPFAM" id="SSF52042">
    <property type="entry name" value="Ribosomal protein L32e"/>
    <property type="match status" value="1"/>
</dbReference>
<protein>
    <recommendedName>
        <fullName evidence="4">60S ribosomal protein L32</fullName>
    </recommendedName>
</protein>
<dbReference type="GO" id="GO:0005840">
    <property type="term" value="C:ribosome"/>
    <property type="evidence" value="ECO:0007669"/>
    <property type="project" value="UniProtKB-KW"/>
</dbReference>
<name>A0ABQ9VSB8_SAGOE</name>
<organism evidence="5 6">
    <name type="scientific">Saguinus oedipus</name>
    <name type="common">Cotton-top tamarin</name>
    <name type="synonym">Oedipomidas oedipus</name>
    <dbReference type="NCBI Taxonomy" id="9490"/>
    <lineage>
        <taxon>Eukaryota</taxon>
        <taxon>Metazoa</taxon>
        <taxon>Chordata</taxon>
        <taxon>Craniata</taxon>
        <taxon>Vertebrata</taxon>
        <taxon>Euteleostomi</taxon>
        <taxon>Mammalia</taxon>
        <taxon>Eutheria</taxon>
        <taxon>Euarchontoglires</taxon>
        <taxon>Primates</taxon>
        <taxon>Haplorrhini</taxon>
        <taxon>Platyrrhini</taxon>
        <taxon>Cebidae</taxon>
        <taxon>Callitrichinae</taxon>
        <taxon>Saguinus</taxon>
    </lineage>
</organism>
<dbReference type="PANTHER" id="PTHR23413:SF1">
    <property type="entry name" value="RIBOSOMAL PROTEIN L32"/>
    <property type="match status" value="1"/>
</dbReference>
<evidence type="ECO:0000313" key="6">
    <source>
        <dbReference type="Proteomes" id="UP001266305"/>
    </source>
</evidence>
<sequence>MAALRPLVEPKIIKKMVTWHQTDWYVKSRRKWQIPRGTDNRVCRGFKGHLVLMPNIGYGSKKKTKHVLPSSFWKSLVCNVKEPDVQVMHSKPYDAEVTHNVSSKNHKAIVERATQLAIRLTNPNVTLCSEENE</sequence>
<evidence type="ECO:0000256" key="2">
    <source>
        <dbReference type="ARBA" id="ARBA00022980"/>
    </source>
</evidence>
<proteinExistence type="inferred from homology"/>
<dbReference type="Pfam" id="PF01655">
    <property type="entry name" value="Ribosomal_L32e"/>
    <property type="match status" value="1"/>
</dbReference>
<keyword evidence="6" id="KW-1185">Reference proteome</keyword>
<keyword evidence="3" id="KW-0687">Ribonucleoprotein</keyword>
<evidence type="ECO:0000313" key="5">
    <source>
        <dbReference type="EMBL" id="KAK2112278.1"/>
    </source>
</evidence>
<reference evidence="5 6" key="1">
    <citation type="submission" date="2023-05" db="EMBL/GenBank/DDBJ databases">
        <title>B98-5 Cell Line De Novo Hybrid Assembly: An Optical Mapping Approach.</title>
        <authorList>
            <person name="Kananen K."/>
            <person name="Auerbach J.A."/>
            <person name="Kautto E."/>
            <person name="Blachly J.S."/>
        </authorList>
    </citation>
    <scope>NUCLEOTIDE SEQUENCE [LARGE SCALE GENOMIC DNA]</scope>
    <source>
        <strain evidence="5">B95-8</strain>
        <tissue evidence="5">Cell line</tissue>
    </source>
</reference>
<dbReference type="InterPro" id="IPR036351">
    <property type="entry name" value="Ribosomal_eL32_sf"/>
</dbReference>